<proteinExistence type="predicted"/>
<evidence type="ECO:0000313" key="3">
    <source>
        <dbReference type="EMBL" id="CAE0713163.1"/>
    </source>
</evidence>
<accession>A0A6U9XED3</accession>
<dbReference type="EMBL" id="HBIX01007620">
    <property type="protein sequence ID" value="CAE0713163.1"/>
    <property type="molecule type" value="Transcribed_RNA"/>
</dbReference>
<evidence type="ECO:0000256" key="1">
    <source>
        <dbReference type="SAM" id="MobiDB-lite"/>
    </source>
</evidence>
<name>A0A6U9XED3_9STRA</name>
<feature type="region of interest" description="Disordered" evidence="1">
    <location>
        <begin position="346"/>
        <end position="392"/>
    </location>
</feature>
<dbReference type="EMBL" id="HBIX01007619">
    <property type="protein sequence ID" value="CAE0713162.1"/>
    <property type="molecule type" value="Transcribed_RNA"/>
</dbReference>
<evidence type="ECO:0000313" key="2">
    <source>
        <dbReference type="EMBL" id="CAE0713162.1"/>
    </source>
</evidence>
<reference evidence="2" key="1">
    <citation type="submission" date="2021-01" db="EMBL/GenBank/DDBJ databases">
        <authorList>
            <person name="Corre E."/>
            <person name="Pelletier E."/>
            <person name="Niang G."/>
            <person name="Scheremetjew M."/>
            <person name="Finn R."/>
            <person name="Kale V."/>
            <person name="Holt S."/>
            <person name="Cochrane G."/>
            <person name="Meng A."/>
            <person name="Brown T."/>
            <person name="Cohen L."/>
        </authorList>
    </citation>
    <scope>NUCLEOTIDE SEQUENCE</scope>
    <source>
        <strain evidence="2">10249 10 AB</strain>
    </source>
</reference>
<sequence length="416" mass="46805">MSTHNTTTTMSERESATFRDKFALHLAVELLGPDSVIEYLDGNDNRVPLYWRSKLMVSDPSRILFHVGENTDSKSTSMLKSTDVHTPKVLFFDVTFNFSKIQQQQQQQQEGNCNNWDDSSSTLQQSTSSVSVTFGFFLLLPKARREFPSDENKGNDIGGGHYISTRPLDNSQLISHVDSLQLDPQSVTAKALARSMAGEFLRQGPPSTNNEIERTDRTEYLTAKYVNSSTIHKSIRIEENGDQKSTHVTSTESQSVNFPPTDVDLRVDVPYKSIGNANGTFLLKYSAEGGVTKYSISSLRFLYWDFSKNTNHCHPLQKNDESIIQTKQLVEEAFDRWRTQIVPVTNSSDRKHTVDDNNNNARKPQLKDSVGNVLPPATVNSSGTSNNNKKRKVFKGASILPSARRKRNRGLVYDKK</sequence>
<feature type="compositionally biased region" description="Polar residues" evidence="1">
    <location>
        <begin position="378"/>
        <end position="387"/>
    </location>
</feature>
<dbReference type="AlphaFoldDB" id="A0A6U9XED3"/>
<organism evidence="2">
    <name type="scientific">Pseudo-nitzschia australis</name>
    <dbReference type="NCBI Taxonomy" id="44445"/>
    <lineage>
        <taxon>Eukaryota</taxon>
        <taxon>Sar</taxon>
        <taxon>Stramenopiles</taxon>
        <taxon>Ochrophyta</taxon>
        <taxon>Bacillariophyta</taxon>
        <taxon>Bacillariophyceae</taxon>
        <taxon>Bacillariophycidae</taxon>
        <taxon>Bacillariales</taxon>
        <taxon>Bacillariaceae</taxon>
        <taxon>Pseudo-nitzschia</taxon>
    </lineage>
</organism>
<protein>
    <submittedName>
        <fullName evidence="2">Uncharacterized protein</fullName>
    </submittedName>
</protein>
<gene>
    <name evidence="2" type="ORF">PAUS00366_LOCUS5914</name>
    <name evidence="3" type="ORF">PAUS00366_LOCUS5915</name>
</gene>